<feature type="region of interest" description="Disordered" evidence="10">
    <location>
        <begin position="436"/>
        <end position="538"/>
    </location>
</feature>
<dbReference type="InterPro" id="IPR013979">
    <property type="entry name" value="TIF_beta_prop-like"/>
</dbReference>
<dbReference type="Proteomes" id="UP000095280">
    <property type="component" value="Unplaced"/>
</dbReference>
<dbReference type="GO" id="GO:0003743">
    <property type="term" value="F:translation initiation factor activity"/>
    <property type="evidence" value="ECO:0007669"/>
    <property type="project" value="UniProtKB-UniRule"/>
</dbReference>
<feature type="domain" description="Translation initiation factor beta propellor-like" evidence="11">
    <location>
        <begin position="219"/>
        <end position="409"/>
    </location>
</feature>
<evidence type="ECO:0000256" key="6">
    <source>
        <dbReference type="ARBA" id="ARBA00022737"/>
    </source>
</evidence>
<dbReference type="GO" id="GO:0022627">
    <property type="term" value="C:cytosolic small ribosomal subunit"/>
    <property type="evidence" value="ECO:0007669"/>
    <property type="project" value="TreeGrafter"/>
</dbReference>
<evidence type="ECO:0000256" key="4">
    <source>
        <dbReference type="ARBA" id="ARBA00022540"/>
    </source>
</evidence>
<dbReference type="Gene3D" id="2.130.10.10">
    <property type="entry name" value="YVTN repeat-like/Quinoprotein amine dehydrogenase"/>
    <property type="match status" value="2"/>
</dbReference>
<accession>A0A1I8J308</accession>
<organism evidence="12 13">
    <name type="scientific">Macrostomum lignano</name>
    <dbReference type="NCBI Taxonomy" id="282301"/>
    <lineage>
        <taxon>Eukaryota</taxon>
        <taxon>Metazoa</taxon>
        <taxon>Spiralia</taxon>
        <taxon>Lophotrochozoa</taxon>
        <taxon>Platyhelminthes</taxon>
        <taxon>Rhabditophora</taxon>
        <taxon>Macrostomorpha</taxon>
        <taxon>Macrostomida</taxon>
        <taxon>Macrostomidae</taxon>
        <taxon>Macrostomum</taxon>
    </lineage>
</organism>
<keyword evidence="8 9" id="KW-0648">Protein biosynthesis</keyword>
<evidence type="ECO:0000256" key="1">
    <source>
        <dbReference type="ARBA" id="ARBA00003993"/>
    </source>
</evidence>
<evidence type="ECO:0000256" key="2">
    <source>
        <dbReference type="ARBA" id="ARBA00009573"/>
    </source>
</evidence>
<dbReference type="PIRSF" id="PIRSF017222">
    <property type="entry name" value="eIF2A"/>
    <property type="match status" value="1"/>
</dbReference>
<evidence type="ECO:0000256" key="7">
    <source>
        <dbReference type="ARBA" id="ARBA00022845"/>
    </source>
</evidence>
<protein>
    <recommendedName>
        <fullName evidence="3 9">Eukaryotic translation initiation factor 2A</fullName>
        <shortName evidence="9">eIF-2A</shortName>
    </recommendedName>
</protein>
<dbReference type="InterPro" id="IPR011387">
    <property type="entry name" value="TIF2A"/>
</dbReference>
<dbReference type="InterPro" id="IPR015943">
    <property type="entry name" value="WD40/YVTN_repeat-like_dom_sf"/>
</dbReference>
<comment type="function">
    <text evidence="1 9">Functions in the early steps of protein synthesis of a small number of specific mRNAs. Acts by directing the binding of methionyl-tRNAi to 40S ribosomal subunits. In contrast to the eIF-2 complex, it binds methionyl-tRNAi to 40S subunits in a codon-dependent manner, whereas the eIF-2 complex binds methionyl-tRNAi to 40S subunits in a GTP-dependent manner.</text>
</comment>
<dbReference type="GO" id="GO:0006417">
    <property type="term" value="P:regulation of translation"/>
    <property type="evidence" value="ECO:0007669"/>
    <property type="project" value="UniProtKB-KW"/>
</dbReference>
<evidence type="ECO:0000256" key="9">
    <source>
        <dbReference type="PIRNR" id="PIRNR017222"/>
    </source>
</evidence>
<feature type="compositionally biased region" description="Basic residues" evidence="10">
    <location>
        <begin position="494"/>
        <end position="503"/>
    </location>
</feature>
<dbReference type="Pfam" id="PF08662">
    <property type="entry name" value="eIF2A"/>
    <property type="match status" value="1"/>
</dbReference>
<dbReference type="PANTHER" id="PTHR13227:SF0">
    <property type="entry name" value="EUKARYOTIC TRANSLATION INITIATION FACTOR 2A"/>
    <property type="match status" value="1"/>
</dbReference>
<evidence type="ECO:0000256" key="10">
    <source>
        <dbReference type="SAM" id="MobiDB-lite"/>
    </source>
</evidence>
<dbReference type="GO" id="GO:0003729">
    <property type="term" value="F:mRNA binding"/>
    <property type="evidence" value="ECO:0007669"/>
    <property type="project" value="TreeGrafter"/>
</dbReference>
<dbReference type="WBParaSite" id="maker-uti_cns_0045492-snap-gene-0.5-mRNA-1">
    <property type="protein sequence ID" value="maker-uti_cns_0045492-snap-gene-0.5-mRNA-1"/>
    <property type="gene ID" value="maker-uti_cns_0045492-snap-gene-0.5"/>
</dbReference>
<dbReference type="SUPFAM" id="SSF82171">
    <property type="entry name" value="DPP6 N-terminal domain-like"/>
    <property type="match status" value="1"/>
</dbReference>
<dbReference type="AlphaFoldDB" id="A0A1I8J308"/>
<keyword evidence="4 9" id="KW-0396">Initiation factor</keyword>
<sequence length="586" mass="64318">MDHMLSYRFQHGLKTERFVPSDGASQGAQDALRSLASDGTGACRCLAYSANGEFFAHCNSAGVKVRSLAANSTVDLPHPKAAQLAFSPCGTVLAVWEQYAVTSDNPQGSPNMNLYDSSTGKLLKSFVHKKADTWRPSWTEDSVVCARGVTGEVHCYQDRDFSSMRCRLSIAGLAAYSMSPGRSDACHVAAFIPGSRGQPHSVRVFRYPDLSPTAPVANKSLYKAESVSFQWNRRGTDLLLLTASEVSKDSYYGEQGLHYLSVRGESCAVPLQKAGPIYHTEWHPDCTQFVVTAGSMPAKTTVYNLRCEPVFDFGTGPRNVTYFNPFGNILCLAGFGNLKGDVELWDFANKRLMAKLLVPDATQFQWCSDGVHFVAATTSPRLRVNNCLTVYHYSGKVMARRDFDCLLEVAWRPQPACEPPKLRYDTSKSFQAITQQTQATRYVPPHLRNRDSGSASQQAQPRQQQQLHNYELPSNQRPAADGAAGGLSKAAVKNQRKKERKRAAATAGAPEAAAAGEQPGGGGALASFESTGDAEKDKRAKAILRKLQQIDKLRADQAAGKQLELNQMEKLKTEDELRQKLDELYL</sequence>
<dbReference type="GO" id="GO:0043022">
    <property type="term" value="F:ribosome binding"/>
    <property type="evidence" value="ECO:0007669"/>
    <property type="project" value="UniProtKB-UniRule"/>
</dbReference>
<evidence type="ECO:0000256" key="3">
    <source>
        <dbReference type="ARBA" id="ARBA00013819"/>
    </source>
</evidence>
<keyword evidence="6" id="KW-0677">Repeat</keyword>
<proteinExistence type="inferred from homology"/>
<evidence type="ECO:0000256" key="5">
    <source>
        <dbReference type="ARBA" id="ARBA00022574"/>
    </source>
</evidence>
<keyword evidence="12" id="KW-1185">Reference proteome</keyword>
<keyword evidence="5" id="KW-0853">WD repeat</keyword>
<evidence type="ECO:0000259" key="11">
    <source>
        <dbReference type="Pfam" id="PF08662"/>
    </source>
</evidence>
<dbReference type="GO" id="GO:0000049">
    <property type="term" value="F:tRNA binding"/>
    <property type="evidence" value="ECO:0007669"/>
    <property type="project" value="UniProtKB-UniRule"/>
</dbReference>
<name>A0A1I8J308_9PLAT</name>
<evidence type="ECO:0000313" key="12">
    <source>
        <dbReference type="Proteomes" id="UP000095280"/>
    </source>
</evidence>
<dbReference type="PANTHER" id="PTHR13227">
    <property type="entry name" value="EUKARYOTIC TRANSLATION INITIATION FACTOR 2A"/>
    <property type="match status" value="1"/>
</dbReference>
<reference evidence="13" key="1">
    <citation type="submission" date="2016-11" db="UniProtKB">
        <authorList>
            <consortium name="WormBaseParasite"/>
        </authorList>
    </citation>
    <scope>IDENTIFICATION</scope>
</reference>
<feature type="compositionally biased region" description="Low complexity" evidence="10">
    <location>
        <begin position="504"/>
        <end position="517"/>
    </location>
</feature>
<feature type="compositionally biased region" description="Low complexity" evidence="10">
    <location>
        <begin position="457"/>
        <end position="466"/>
    </location>
</feature>
<evidence type="ECO:0000256" key="8">
    <source>
        <dbReference type="ARBA" id="ARBA00022917"/>
    </source>
</evidence>
<comment type="similarity">
    <text evidence="2 9">Belongs to the WD repeat EIF2A family.</text>
</comment>
<keyword evidence="7 9" id="KW-0810">Translation regulation</keyword>
<evidence type="ECO:0000313" key="13">
    <source>
        <dbReference type="WBParaSite" id="maker-uti_cns_0045492-snap-gene-0.5-mRNA-1"/>
    </source>
</evidence>